<organism evidence="3 4">
    <name type="scientific">Limnohabitans parvus II-B4</name>
    <dbReference type="NCBI Taxonomy" id="1293052"/>
    <lineage>
        <taxon>Bacteria</taxon>
        <taxon>Pseudomonadati</taxon>
        <taxon>Pseudomonadota</taxon>
        <taxon>Betaproteobacteria</taxon>
        <taxon>Burkholderiales</taxon>
        <taxon>Comamonadaceae</taxon>
        <taxon>Limnohabitans</taxon>
    </lineage>
</organism>
<dbReference type="PROSITE" id="PS01123">
    <property type="entry name" value="TNASE_1"/>
    <property type="match status" value="1"/>
</dbReference>
<dbReference type="GO" id="GO:0004518">
    <property type="term" value="F:nuclease activity"/>
    <property type="evidence" value="ECO:0007669"/>
    <property type="project" value="InterPro"/>
</dbReference>
<dbReference type="EMBL" id="NESN01000004">
    <property type="protein sequence ID" value="PUE52952.1"/>
    <property type="molecule type" value="Genomic_DNA"/>
</dbReference>
<dbReference type="InterPro" id="IPR002071">
    <property type="entry name" value="Thermonucl_AS"/>
</dbReference>
<feature type="compositionally biased region" description="Basic and acidic residues" evidence="1">
    <location>
        <begin position="167"/>
        <end position="177"/>
    </location>
</feature>
<dbReference type="PANTHER" id="PTHR12302">
    <property type="entry name" value="EBNA2 BINDING PROTEIN P100"/>
    <property type="match status" value="1"/>
</dbReference>
<comment type="caution">
    <text evidence="3">The sequence shown here is derived from an EMBL/GenBank/DDBJ whole genome shotgun (WGS) entry which is preliminary data.</text>
</comment>
<feature type="region of interest" description="Disordered" evidence="1">
    <location>
        <begin position="155"/>
        <end position="203"/>
    </location>
</feature>
<sequence length="203" mass="22595">MRDQRSAWRFRQASWIGGLLLSWGSLALADQLQGRVVKVADGDTITVLDAQRQQHVIRLGGIDAPEKSQPYGQKSKAHLSQAVFGQTVAITFDKRDRYGRIVGQVRVRGEDANLQQLQAGLAWHYKQYQKEQAPEDRIVYDAAERAAREKRLGLWQGQGSASPEPPWDYRARLKSERQSAQNPTSVVKSRAVASASTAAQAAE</sequence>
<feature type="domain" description="TNase-like" evidence="2">
    <location>
        <begin position="30"/>
        <end position="157"/>
    </location>
</feature>
<dbReference type="Pfam" id="PF00565">
    <property type="entry name" value="SNase"/>
    <property type="match status" value="1"/>
</dbReference>
<dbReference type="SMART" id="SM00318">
    <property type="entry name" value="SNc"/>
    <property type="match status" value="1"/>
</dbReference>
<dbReference type="RefSeq" id="WP_108313314.1">
    <property type="nucleotide sequence ID" value="NZ_NESN01000004.1"/>
</dbReference>
<dbReference type="SUPFAM" id="SSF50199">
    <property type="entry name" value="Staphylococcal nuclease"/>
    <property type="match status" value="1"/>
</dbReference>
<evidence type="ECO:0000256" key="1">
    <source>
        <dbReference type="SAM" id="MobiDB-lite"/>
    </source>
</evidence>
<name>A0A315E9R6_9BURK</name>
<dbReference type="GO" id="GO:0003676">
    <property type="term" value="F:nucleic acid binding"/>
    <property type="evidence" value="ECO:0007669"/>
    <property type="project" value="InterPro"/>
</dbReference>
<dbReference type="Proteomes" id="UP000250790">
    <property type="component" value="Unassembled WGS sequence"/>
</dbReference>
<dbReference type="PANTHER" id="PTHR12302:SF26">
    <property type="entry name" value="BLR1266 PROTEIN"/>
    <property type="match status" value="1"/>
</dbReference>
<proteinExistence type="predicted"/>
<reference evidence="3 4" key="1">
    <citation type="submission" date="2017-04" db="EMBL/GenBank/DDBJ databases">
        <title>Unexpected and diverse lifestyles within the genus Limnohabitans.</title>
        <authorList>
            <person name="Kasalicky V."/>
            <person name="Mehrshad M."/>
            <person name="Andrei S.-A."/>
            <person name="Salcher M."/>
            <person name="Kratochvilova H."/>
            <person name="Simek K."/>
            <person name="Ghai R."/>
        </authorList>
    </citation>
    <scope>NUCLEOTIDE SEQUENCE [LARGE SCALE GENOMIC DNA]</scope>
    <source>
        <strain evidence="3 4">II-B4</strain>
    </source>
</reference>
<protein>
    <recommendedName>
        <fullName evidence="2">TNase-like domain-containing protein</fullName>
    </recommendedName>
</protein>
<evidence type="ECO:0000313" key="3">
    <source>
        <dbReference type="EMBL" id="PUE52952.1"/>
    </source>
</evidence>
<dbReference type="AlphaFoldDB" id="A0A315E9R6"/>
<accession>A0A315E9R6</accession>
<dbReference type="Gene3D" id="2.40.50.90">
    <property type="match status" value="1"/>
</dbReference>
<dbReference type="InterPro" id="IPR035437">
    <property type="entry name" value="SNase_OB-fold_sf"/>
</dbReference>
<keyword evidence="4" id="KW-1185">Reference proteome</keyword>
<feature type="compositionally biased region" description="Low complexity" evidence="1">
    <location>
        <begin position="185"/>
        <end position="203"/>
    </location>
</feature>
<dbReference type="PROSITE" id="PS50830">
    <property type="entry name" value="TNASE_3"/>
    <property type="match status" value="1"/>
</dbReference>
<dbReference type="OrthoDB" id="9805504at2"/>
<gene>
    <name evidence="3" type="ORF">B9Z37_10785</name>
</gene>
<evidence type="ECO:0000313" key="4">
    <source>
        <dbReference type="Proteomes" id="UP000250790"/>
    </source>
</evidence>
<evidence type="ECO:0000259" key="2">
    <source>
        <dbReference type="PROSITE" id="PS50830"/>
    </source>
</evidence>
<dbReference type="InterPro" id="IPR016071">
    <property type="entry name" value="Staphylococal_nuclease_OB-fold"/>
</dbReference>